<evidence type="ECO:0000256" key="5">
    <source>
        <dbReference type="PROSITE-ProRule" id="PRU00520"/>
    </source>
</evidence>
<dbReference type="PROSITE" id="PS00151">
    <property type="entry name" value="ACYLPHOSPHATASE_2"/>
    <property type="match status" value="1"/>
</dbReference>
<dbReference type="PROSITE" id="PS00150">
    <property type="entry name" value="ACYLPHOSPHATASE_1"/>
    <property type="match status" value="1"/>
</dbReference>
<feature type="domain" description="Acylphosphatase-like" evidence="8">
    <location>
        <begin position="1"/>
        <end position="95"/>
    </location>
</feature>
<dbReference type="PANTHER" id="PTHR47268:SF4">
    <property type="entry name" value="ACYLPHOSPHATASE"/>
    <property type="match status" value="1"/>
</dbReference>
<dbReference type="GO" id="GO:0003998">
    <property type="term" value="F:acylphosphatase activity"/>
    <property type="evidence" value="ECO:0007669"/>
    <property type="project" value="UniProtKB-EC"/>
</dbReference>
<dbReference type="Proteomes" id="UP000668403">
    <property type="component" value="Unassembled WGS sequence"/>
</dbReference>
<dbReference type="PANTHER" id="PTHR47268">
    <property type="entry name" value="ACYLPHOSPHATASE"/>
    <property type="match status" value="1"/>
</dbReference>
<dbReference type="InterPro" id="IPR036046">
    <property type="entry name" value="Acylphosphatase-like_dom_sf"/>
</dbReference>
<protein>
    <recommendedName>
        <fullName evidence="3 5">Acylphosphatase</fullName>
        <ecNumber evidence="2 5">3.6.1.7</ecNumber>
    </recommendedName>
</protein>
<feature type="active site" evidence="5">
    <location>
        <position position="16"/>
    </location>
</feature>
<dbReference type="SUPFAM" id="SSF54975">
    <property type="entry name" value="Acylphosphatase/BLUF domain-like"/>
    <property type="match status" value="1"/>
</dbReference>
<dbReference type="Gene3D" id="3.30.70.100">
    <property type="match status" value="1"/>
</dbReference>
<keyword evidence="10" id="KW-1185">Reference proteome</keyword>
<dbReference type="AlphaFoldDB" id="A0A939QDA8"/>
<evidence type="ECO:0000313" key="9">
    <source>
        <dbReference type="EMBL" id="MBO2989677.1"/>
    </source>
</evidence>
<dbReference type="PRINTS" id="PR00112">
    <property type="entry name" value="ACYLPHPHTASE"/>
</dbReference>
<dbReference type="EC" id="3.6.1.7" evidence="2 5"/>
<evidence type="ECO:0000256" key="2">
    <source>
        <dbReference type="ARBA" id="ARBA00012150"/>
    </source>
</evidence>
<evidence type="ECO:0000256" key="4">
    <source>
        <dbReference type="ARBA" id="ARBA00047645"/>
    </source>
</evidence>
<sequence>MRRVRVTGRVQGVSFRASCRDEARALGVSGWVRNLADGSVEAVFVGETAQVEALIDWCRSGPRGARVDAIDSERIDAAALSASDRPESGARFAVR</sequence>
<dbReference type="Pfam" id="PF00708">
    <property type="entry name" value="Acylphosphatase"/>
    <property type="match status" value="1"/>
</dbReference>
<evidence type="ECO:0000256" key="7">
    <source>
        <dbReference type="RuleBase" id="RU004168"/>
    </source>
</evidence>
<evidence type="ECO:0000259" key="8">
    <source>
        <dbReference type="PROSITE" id="PS51160"/>
    </source>
</evidence>
<feature type="active site" evidence="5">
    <location>
        <position position="34"/>
    </location>
</feature>
<dbReference type="InterPro" id="IPR017968">
    <property type="entry name" value="Acylphosphatase_CS"/>
</dbReference>
<name>A0A939QDA8_9MICO</name>
<evidence type="ECO:0000256" key="6">
    <source>
        <dbReference type="RuleBase" id="RU000553"/>
    </source>
</evidence>
<dbReference type="EMBL" id="JAGFBF010000004">
    <property type="protein sequence ID" value="MBO2989677.1"/>
    <property type="molecule type" value="Genomic_DNA"/>
</dbReference>
<keyword evidence="5 6" id="KW-0378">Hydrolase</keyword>
<comment type="similarity">
    <text evidence="1 7">Belongs to the acylphosphatase family.</text>
</comment>
<dbReference type="InterPro" id="IPR020456">
    <property type="entry name" value="Acylphosphatase"/>
</dbReference>
<accession>A0A939QDA8</accession>
<comment type="catalytic activity">
    <reaction evidence="4 5 6">
        <text>an acyl phosphate + H2O = a carboxylate + phosphate + H(+)</text>
        <dbReference type="Rhea" id="RHEA:14965"/>
        <dbReference type="ChEBI" id="CHEBI:15377"/>
        <dbReference type="ChEBI" id="CHEBI:15378"/>
        <dbReference type="ChEBI" id="CHEBI:29067"/>
        <dbReference type="ChEBI" id="CHEBI:43474"/>
        <dbReference type="ChEBI" id="CHEBI:59918"/>
        <dbReference type="EC" id="3.6.1.7"/>
    </reaction>
</comment>
<evidence type="ECO:0000313" key="10">
    <source>
        <dbReference type="Proteomes" id="UP000668403"/>
    </source>
</evidence>
<comment type="caution">
    <text evidence="9">The sequence shown here is derived from an EMBL/GenBank/DDBJ whole genome shotgun (WGS) entry which is preliminary data.</text>
</comment>
<gene>
    <name evidence="9" type="ORF">J4H85_06670</name>
</gene>
<evidence type="ECO:0000256" key="3">
    <source>
        <dbReference type="ARBA" id="ARBA00015991"/>
    </source>
</evidence>
<proteinExistence type="inferred from homology"/>
<evidence type="ECO:0000256" key="1">
    <source>
        <dbReference type="ARBA" id="ARBA00005614"/>
    </source>
</evidence>
<reference evidence="9" key="1">
    <citation type="submission" date="2021-03" db="EMBL/GenBank/DDBJ databases">
        <title>Leucobacter chromiisoli sp. nov., isolated from chromium-containing soil of chemical plant.</title>
        <authorList>
            <person name="Xu Z."/>
        </authorList>
    </citation>
    <scope>NUCLEOTIDE SEQUENCE</scope>
    <source>
        <strain evidence="9">K 70/01</strain>
    </source>
</reference>
<dbReference type="PROSITE" id="PS51160">
    <property type="entry name" value="ACYLPHOSPHATASE_3"/>
    <property type="match status" value="1"/>
</dbReference>
<organism evidence="9 10">
    <name type="scientific">Leucobacter tardus</name>
    <dbReference type="NCBI Taxonomy" id="501483"/>
    <lineage>
        <taxon>Bacteria</taxon>
        <taxon>Bacillati</taxon>
        <taxon>Actinomycetota</taxon>
        <taxon>Actinomycetes</taxon>
        <taxon>Micrococcales</taxon>
        <taxon>Microbacteriaceae</taxon>
        <taxon>Leucobacter</taxon>
    </lineage>
</organism>
<dbReference type="InterPro" id="IPR001792">
    <property type="entry name" value="Acylphosphatase-like_dom"/>
</dbReference>